<gene>
    <name evidence="1" type="ORF">Tci_914168</name>
</gene>
<evidence type="ECO:0000313" key="1">
    <source>
        <dbReference type="EMBL" id="GFD42199.1"/>
    </source>
</evidence>
<protein>
    <submittedName>
        <fullName evidence="1">Reverse transcriptase domain-containing protein</fullName>
    </submittedName>
</protein>
<keyword evidence="1" id="KW-0695">RNA-directed DNA polymerase</keyword>
<keyword evidence="1" id="KW-0548">Nucleotidyltransferase</keyword>
<sequence>GEVKKLEIKLWNLKVRDNNIPAYTNHFQELALICTKFVSNEIEKVDKYISGLPYNIYGNDTMPAIAGALATPMLLIIEVEMGQTLGEMVVLSVEIQDISREIVLS</sequence>
<keyword evidence="1" id="KW-0808">Transferase</keyword>
<organism evidence="1">
    <name type="scientific">Tanacetum cinerariifolium</name>
    <name type="common">Dalmatian daisy</name>
    <name type="synonym">Chrysanthemum cinerariifolium</name>
    <dbReference type="NCBI Taxonomy" id="118510"/>
    <lineage>
        <taxon>Eukaryota</taxon>
        <taxon>Viridiplantae</taxon>
        <taxon>Streptophyta</taxon>
        <taxon>Embryophyta</taxon>
        <taxon>Tracheophyta</taxon>
        <taxon>Spermatophyta</taxon>
        <taxon>Magnoliopsida</taxon>
        <taxon>eudicotyledons</taxon>
        <taxon>Gunneridae</taxon>
        <taxon>Pentapetalae</taxon>
        <taxon>asterids</taxon>
        <taxon>campanulids</taxon>
        <taxon>Asterales</taxon>
        <taxon>Asteraceae</taxon>
        <taxon>Asteroideae</taxon>
        <taxon>Anthemideae</taxon>
        <taxon>Anthemidinae</taxon>
        <taxon>Tanacetum</taxon>
    </lineage>
</organism>
<dbReference type="EMBL" id="BKCJ011568694">
    <property type="protein sequence ID" value="GFD42199.1"/>
    <property type="molecule type" value="Genomic_DNA"/>
</dbReference>
<reference evidence="1" key="1">
    <citation type="journal article" date="2019" name="Sci. Rep.">
        <title>Draft genome of Tanacetum cinerariifolium, the natural source of mosquito coil.</title>
        <authorList>
            <person name="Yamashiro T."/>
            <person name="Shiraishi A."/>
            <person name="Satake H."/>
            <person name="Nakayama K."/>
        </authorList>
    </citation>
    <scope>NUCLEOTIDE SEQUENCE</scope>
</reference>
<feature type="non-terminal residue" evidence="1">
    <location>
        <position position="1"/>
    </location>
</feature>
<accession>A0A699W674</accession>
<name>A0A699W674_TANCI</name>
<dbReference type="GO" id="GO:0003964">
    <property type="term" value="F:RNA-directed DNA polymerase activity"/>
    <property type="evidence" value="ECO:0007669"/>
    <property type="project" value="UniProtKB-KW"/>
</dbReference>
<dbReference type="AlphaFoldDB" id="A0A699W674"/>
<comment type="caution">
    <text evidence="1">The sequence shown here is derived from an EMBL/GenBank/DDBJ whole genome shotgun (WGS) entry which is preliminary data.</text>
</comment>
<proteinExistence type="predicted"/>